<proteinExistence type="predicted"/>
<evidence type="ECO:0000313" key="3">
    <source>
        <dbReference type="Proteomes" id="UP000000759"/>
    </source>
</evidence>
<dbReference type="Proteomes" id="UP000000759">
    <property type="component" value="Chromosome 11"/>
</dbReference>
<gene>
    <name evidence="2" type="ORF">PHATR_46743</name>
</gene>
<dbReference type="AlphaFoldDB" id="B5Y3N1"/>
<sequence>MKIFSSSFTTVIVLLAISLSTAEITGEFDEILAKELPRQVEIPDVFGGRGHRRSCAENGKVAAWCNTEHTPSLACGILPDFDEYGCACLGDASSCPDECISGFTPSAKTHYGIRCQGIPPDEPNYVLKENHALNRCENNAVVSSWCDDFVNMHLTCKLHEDVDEYSCHCGGKHSACPEDCVGGLTPIETTHNVIRCKGIPLDQPNYILKEG</sequence>
<feature type="chain" id="PRO_5002838758" evidence="1">
    <location>
        <begin position="23"/>
        <end position="211"/>
    </location>
</feature>
<name>B5Y3N1_PHATC</name>
<evidence type="ECO:0000313" key="2">
    <source>
        <dbReference type="EMBL" id="ACI65337.1"/>
    </source>
</evidence>
<reference evidence="3" key="2">
    <citation type="submission" date="2008-08" db="EMBL/GenBank/DDBJ databases">
        <authorList>
            <consortium name="Diatom Consortium"/>
            <person name="Grigoriev I."/>
            <person name="Grimwood J."/>
            <person name="Kuo A."/>
            <person name="Otillar R.P."/>
            <person name="Salamov A."/>
            <person name="Detter J.C."/>
            <person name="Lindquist E."/>
            <person name="Shapiro H."/>
            <person name="Lucas S."/>
            <person name="Glavina del Rio T."/>
            <person name="Pitluck S."/>
            <person name="Rokhsar D."/>
            <person name="Bowler C."/>
        </authorList>
    </citation>
    <scope>GENOME REANNOTATION</scope>
    <source>
        <strain evidence="3">CCAP 1055/1</strain>
    </source>
</reference>
<dbReference type="RefSeq" id="XP_002185867.1">
    <property type="nucleotide sequence ID" value="XM_002185831.1"/>
</dbReference>
<reference evidence="2 3" key="1">
    <citation type="journal article" date="2008" name="Nature">
        <title>The Phaeodactylum genome reveals the evolutionary history of diatom genomes.</title>
        <authorList>
            <person name="Bowler C."/>
            <person name="Allen A.E."/>
            <person name="Badger J.H."/>
            <person name="Grimwood J."/>
            <person name="Jabbari K."/>
            <person name="Kuo A."/>
            <person name="Maheswari U."/>
            <person name="Martens C."/>
            <person name="Maumus F."/>
            <person name="Otillar R.P."/>
            <person name="Rayko E."/>
            <person name="Salamov A."/>
            <person name="Vandepoele K."/>
            <person name="Beszteri B."/>
            <person name="Gruber A."/>
            <person name="Heijde M."/>
            <person name="Katinka M."/>
            <person name="Mock T."/>
            <person name="Valentin K."/>
            <person name="Verret F."/>
            <person name="Berges J.A."/>
            <person name="Brownlee C."/>
            <person name="Cadoret J.P."/>
            <person name="Chiovitti A."/>
            <person name="Choi C.J."/>
            <person name="Coesel S."/>
            <person name="De Martino A."/>
            <person name="Detter J.C."/>
            <person name="Durkin C."/>
            <person name="Falciatore A."/>
            <person name="Fournet J."/>
            <person name="Haruta M."/>
            <person name="Huysman M.J."/>
            <person name="Jenkins B.D."/>
            <person name="Jiroutova K."/>
            <person name="Jorgensen R.E."/>
            <person name="Joubert Y."/>
            <person name="Kaplan A."/>
            <person name="Kroger N."/>
            <person name="Kroth P.G."/>
            <person name="La Roche J."/>
            <person name="Lindquist E."/>
            <person name="Lommer M."/>
            <person name="Martin-Jezequel V."/>
            <person name="Lopez P.J."/>
            <person name="Lucas S."/>
            <person name="Mangogna M."/>
            <person name="McGinnis K."/>
            <person name="Medlin L.K."/>
            <person name="Montsant A."/>
            <person name="Oudot-Le Secq M.P."/>
            <person name="Napoli C."/>
            <person name="Obornik M."/>
            <person name="Parker M.S."/>
            <person name="Petit J.L."/>
            <person name="Porcel B.M."/>
            <person name="Poulsen N."/>
            <person name="Robison M."/>
            <person name="Rychlewski L."/>
            <person name="Rynearson T.A."/>
            <person name="Schmutz J."/>
            <person name="Shapiro H."/>
            <person name="Siaut M."/>
            <person name="Stanley M."/>
            <person name="Sussman M.R."/>
            <person name="Taylor A.R."/>
            <person name="Vardi A."/>
            <person name="von Dassow P."/>
            <person name="Vyverman W."/>
            <person name="Willis A."/>
            <person name="Wyrwicz L.S."/>
            <person name="Rokhsar D.S."/>
            <person name="Weissenbach J."/>
            <person name="Armbrust E.V."/>
            <person name="Green B.R."/>
            <person name="Van de Peer Y."/>
            <person name="Grigoriev I.V."/>
        </authorList>
    </citation>
    <scope>NUCLEOTIDE SEQUENCE [LARGE SCALE GENOMIC DNA]</scope>
    <source>
        <strain evidence="2 3">CCAP 1055/1</strain>
    </source>
</reference>
<evidence type="ECO:0000256" key="1">
    <source>
        <dbReference type="SAM" id="SignalP"/>
    </source>
</evidence>
<protein>
    <submittedName>
        <fullName evidence="2">Uncharacterized protein</fullName>
    </submittedName>
</protein>
<dbReference type="KEGG" id="pti:PHATR_46743"/>
<accession>B5Y3N1</accession>
<keyword evidence="3" id="KW-1185">Reference proteome</keyword>
<dbReference type="EMBL" id="CP001141">
    <property type="protein sequence ID" value="ACI65337.1"/>
    <property type="molecule type" value="Genomic_DNA"/>
</dbReference>
<dbReference type="GeneID" id="7204518"/>
<organism evidence="2 3">
    <name type="scientific">Phaeodactylum tricornutum (strain CCAP 1055/1)</name>
    <dbReference type="NCBI Taxonomy" id="556484"/>
    <lineage>
        <taxon>Eukaryota</taxon>
        <taxon>Sar</taxon>
        <taxon>Stramenopiles</taxon>
        <taxon>Ochrophyta</taxon>
        <taxon>Bacillariophyta</taxon>
        <taxon>Bacillariophyceae</taxon>
        <taxon>Bacillariophycidae</taxon>
        <taxon>Naviculales</taxon>
        <taxon>Phaeodactylaceae</taxon>
        <taxon>Phaeodactylum</taxon>
    </lineage>
</organism>
<dbReference type="PaxDb" id="2850-Phatr46743"/>
<dbReference type="HOGENOM" id="CLU_1306974_0_0_1"/>
<keyword evidence="1" id="KW-0732">Signal</keyword>
<dbReference type="OrthoDB" id="49707at2759"/>
<dbReference type="InParanoid" id="B5Y3N1"/>
<feature type="signal peptide" evidence="1">
    <location>
        <begin position="1"/>
        <end position="22"/>
    </location>
</feature>